<evidence type="ECO:0000313" key="2">
    <source>
        <dbReference type="EMBL" id="KAK2074387.1"/>
    </source>
</evidence>
<comment type="caution">
    <text evidence="2">The sequence shown here is derived from an EMBL/GenBank/DDBJ whole genome shotgun (WGS) entry which is preliminary data.</text>
</comment>
<accession>A0AAD9MFC7</accession>
<reference evidence="2" key="1">
    <citation type="journal article" date="2023" name="Mol. Plant Microbe Interact.">
        <title>Elucidating the Obligate Nature and Biological Capacity of an Invasive Fungal Corn Pathogen.</title>
        <authorList>
            <person name="MacCready J.S."/>
            <person name="Roggenkamp E.M."/>
            <person name="Gdanetz K."/>
            <person name="Chilvers M.I."/>
        </authorList>
    </citation>
    <scope>NUCLEOTIDE SEQUENCE</scope>
    <source>
        <strain evidence="2">PM02</strain>
    </source>
</reference>
<dbReference type="AlphaFoldDB" id="A0AAD9MFC7"/>
<feature type="compositionally biased region" description="Basic residues" evidence="1">
    <location>
        <begin position="133"/>
        <end position="148"/>
    </location>
</feature>
<organism evidence="2 3">
    <name type="scientific">Phyllachora maydis</name>
    <dbReference type="NCBI Taxonomy" id="1825666"/>
    <lineage>
        <taxon>Eukaryota</taxon>
        <taxon>Fungi</taxon>
        <taxon>Dikarya</taxon>
        <taxon>Ascomycota</taxon>
        <taxon>Pezizomycotina</taxon>
        <taxon>Sordariomycetes</taxon>
        <taxon>Sordariomycetidae</taxon>
        <taxon>Phyllachorales</taxon>
        <taxon>Phyllachoraceae</taxon>
        <taxon>Phyllachora</taxon>
    </lineage>
</organism>
<gene>
    <name evidence="2" type="ORF">P8C59_008595</name>
</gene>
<keyword evidence="3" id="KW-1185">Reference proteome</keyword>
<evidence type="ECO:0000256" key="1">
    <source>
        <dbReference type="SAM" id="MobiDB-lite"/>
    </source>
</evidence>
<dbReference type="Proteomes" id="UP001217918">
    <property type="component" value="Unassembled WGS sequence"/>
</dbReference>
<protein>
    <submittedName>
        <fullName evidence="2">Uncharacterized protein</fullName>
    </submittedName>
</protein>
<feature type="region of interest" description="Disordered" evidence="1">
    <location>
        <begin position="128"/>
        <end position="148"/>
    </location>
</feature>
<sequence length="148" mass="15567">MLVRSVSYNTADTTTIIATTAATIIVTATTTASADHHLNGNIEIEDRQTTTIASTTAKKTAIGAITTVPTAPSSSTPPTINAPTISAPPSTNVFAPFLRGLNGIAVKGLTVYNQVIEEGLLEKAKKQYPIARQPRRPIRRGSSKAARP</sequence>
<proteinExistence type="predicted"/>
<name>A0AAD9MFC7_9PEZI</name>
<evidence type="ECO:0000313" key="3">
    <source>
        <dbReference type="Proteomes" id="UP001217918"/>
    </source>
</evidence>
<dbReference type="EMBL" id="JAQQPM010000008">
    <property type="protein sequence ID" value="KAK2074387.1"/>
    <property type="molecule type" value="Genomic_DNA"/>
</dbReference>